<evidence type="ECO:0008006" key="3">
    <source>
        <dbReference type="Google" id="ProtNLM"/>
    </source>
</evidence>
<protein>
    <recommendedName>
        <fullName evidence="3">DUF3604 domain-containing protein</fullName>
    </recommendedName>
</protein>
<keyword evidence="2" id="KW-1185">Reference proteome</keyword>
<name>A0A518E109_9BACT</name>
<dbReference type="RefSeq" id="WP_197442634.1">
    <property type="nucleotide sequence ID" value="NZ_CP036433.1"/>
</dbReference>
<reference evidence="1 2" key="1">
    <citation type="submission" date="2019-02" db="EMBL/GenBank/DDBJ databases">
        <title>Deep-cultivation of Planctomycetes and their phenomic and genomic characterization uncovers novel biology.</title>
        <authorList>
            <person name="Wiegand S."/>
            <person name="Jogler M."/>
            <person name="Boedeker C."/>
            <person name="Pinto D."/>
            <person name="Vollmers J."/>
            <person name="Rivas-Marin E."/>
            <person name="Kohn T."/>
            <person name="Peeters S.H."/>
            <person name="Heuer A."/>
            <person name="Rast P."/>
            <person name="Oberbeckmann S."/>
            <person name="Bunk B."/>
            <person name="Jeske O."/>
            <person name="Meyerdierks A."/>
            <person name="Storesund J.E."/>
            <person name="Kallscheuer N."/>
            <person name="Luecker S."/>
            <person name="Lage O.M."/>
            <person name="Pohl T."/>
            <person name="Merkel B.J."/>
            <person name="Hornburger P."/>
            <person name="Mueller R.-W."/>
            <person name="Bruemmer F."/>
            <person name="Labrenz M."/>
            <person name="Spormann A.M."/>
            <person name="Op den Camp H."/>
            <person name="Overmann J."/>
            <person name="Amann R."/>
            <person name="Jetten M.S.M."/>
            <person name="Mascher T."/>
            <person name="Medema M.H."/>
            <person name="Devos D.P."/>
            <person name="Kaster A.-K."/>
            <person name="Ovreas L."/>
            <person name="Rohde M."/>
            <person name="Galperin M.Y."/>
            <person name="Jogler C."/>
        </authorList>
    </citation>
    <scope>NUCLEOTIDE SEQUENCE [LARGE SCALE GENOMIC DNA]</scope>
    <source>
        <strain evidence="1 2">Pla85_3_4</strain>
    </source>
</reference>
<dbReference type="InterPro" id="IPR006311">
    <property type="entry name" value="TAT_signal"/>
</dbReference>
<proteinExistence type="predicted"/>
<dbReference type="Proteomes" id="UP000317648">
    <property type="component" value="Chromosome"/>
</dbReference>
<evidence type="ECO:0000313" key="2">
    <source>
        <dbReference type="Proteomes" id="UP000317648"/>
    </source>
</evidence>
<dbReference type="EMBL" id="CP036433">
    <property type="protein sequence ID" value="QDU97754.1"/>
    <property type="molecule type" value="Genomic_DNA"/>
</dbReference>
<dbReference type="PROSITE" id="PS51318">
    <property type="entry name" value="TAT"/>
    <property type="match status" value="1"/>
</dbReference>
<dbReference type="InterPro" id="IPR022028">
    <property type="entry name" value="DUF3604"/>
</dbReference>
<dbReference type="SUPFAM" id="SSF89550">
    <property type="entry name" value="PHP domain-like"/>
    <property type="match status" value="1"/>
</dbReference>
<dbReference type="Gene3D" id="3.20.20.140">
    <property type="entry name" value="Metal-dependent hydrolases"/>
    <property type="match status" value="1"/>
</dbReference>
<evidence type="ECO:0000313" key="1">
    <source>
        <dbReference type="EMBL" id="QDU97754.1"/>
    </source>
</evidence>
<dbReference type="Pfam" id="PF12228">
    <property type="entry name" value="DUF3604"/>
    <property type="match status" value="1"/>
</dbReference>
<gene>
    <name evidence="1" type="ORF">Pla8534_56080</name>
</gene>
<organism evidence="1 2">
    <name type="scientific">Lignipirellula cremea</name>
    <dbReference type="NCBI Taxonomy" id="2528010"/>
    <lineage>
        <taxon>Bacteria</taxon>
        <taxon>Pseudomonadati</taxon>
        <taxon>Planctomycetota</taxon>
        <taxon>Planctomycetia</taxon>
        <taxon>Pirellulales</taxon>
        <taxon>Pirellulaceae</taxon>
        <taxon>Lignipirellula</taxon>
    </lineage>
</organism>
<dbReference type="InterPro" id="IPR016195">
    <property type="entry name" value="Pol/histidinol_Pase-like"/>
</dbReference>
<sequence length="533" mass="59695">MGPLEFNRRHFLGGALAAAAVSTAPARSALTAGADQERLQLFWGDLHNHNAVGYAVGSLERSIEVAQEHLDFFAFTGHASWHDMPNMPGDRHLKWVRGFEAHSKHWEKTRRLIQDANSENFVALLGYEWHSSHFGDYCMIFPDDQPELYLPDHADKLLDFAEAQKAFAIPHHLGYKSGWRGANFDHFRASVTPVVEIFSEHGCCESDRAPFPMIRHSNGGRSTGNTVAPQLQQGRRFGFVASSDNHRGYPGAHGEGVLGVWARDLSQESLFDAIRSRRTYAATGDRIALEVALNEQPMGSETAAVADRQIDVRVDAQDSLQLVELIRNGKVIQRHFPEDHTEPGVQLPGKAKCRIHYGWGPWAALGLGRTCPWEMQIKITGGRFHHVSPCFQSGPYEEQMRDRLEVISDTEIRLRSFTSRIQCYGEDPTKALVLELEGAPDAVLTLTLKQPAQQVVQARLGDLAVENVVEFTGVFTSESLIINRLVSPGEYSAKIRWHDRRDPSQGADWYYVRATQHNGQMAWSSPIWVEGTT</sequence>
<accession>A0A518E109</accession>
<dbReference type="AlphaFoldDB" id="A0A518E109"/>
<dbReference type="KEGG" id="lcre:Pla8534_56080"/>